<accession>A0A1Y1VXQ8</accession>
<dbReference type="Proteomes" id="UP000193922">
    <property type="component" value="Unassembled WGS sequence"/>
</dbReference>
<gene>
    <name evidence="1" type="ORF">DL89DRAFT_76212</name>
</gene>
<dbReference type="EMBL" id="MCFD01000018">
    <property type="protein sequence ID" value="ORX66062.1"/>
    <property type="molecule type" value="Genomic_DNA"/>
</dbReference>
<name>A0A1Y1VXQ8_9FUNG</name>
<protein>
    <submittedName>
        <fullName evidence="1">Uncharacterized protein</fullName>
    </submittedName>
</protein>
<evidence type="ECO:0000313" key="1">
    <source>
        <dbReference type="EMBL" id="ORX66062.1"/>
    </source>
</evidence>
<sequence length="273" mass="28103">MHLFPSPIRDPPVSLPPAPSYFSLNLSDSPAVHPTRAPSTMRTVALISLLAASAIAAPTFGFQRRQLGGASLANGPNAIDDTTVNSGAIDEGVVKDTTSFEGAQIINPEGNTLVKSTENFDFHDNNVINPDINIATGGHGPTIVGNDNYVLPIGSGVWGGIVFKRQQLANAPVGVSNPTVNQGALTEGSTSSNLSADGALVSNPIGNSVTDVNNNSEVAGNDFVDSTFNTVSNVNGPAFAGDNGIFIPVVNEADAIHFDNGALLDFFLGGGLH</sequence>
<proteinExistence type="predicted"/>
<reference evidence="1 2" key="1">
    <citation type="submission" date="2016-07" db="EMBL/GenBank/DDBJ databases">
        <title>Pervasive Adenine N6-methylation of Active Genes in Fungi.</title>
        <authorList>
            <consortium name="DOE Joint Genome Institute"/>
            <person name="Mondo S.J."/>
            <person name="Dannebaum R.O."/>
            <person name="Kuo R.C."/>
            <person name="Labutti K."/>
            <person name="Haridas S."/>
            <person name="Kuo A."/>
            <person name="Salamov A."/>
            <person name="Ahrendt S.R."/>
            <person name="Lipzen A."/>
            <person name="Sullivan W."/>
            <person name="Andreopoulos W.B."/>
            <person name="Clum A."/>
            <person name="Lindquist E."/>
            <person name="Daum C."/>
            <person name="Ramamoorthy G.K."/>
            <person name="Gryganskyi A."/>
            <person name="Culley D."/>
            <person name="Magnuson J.K."/>
            <person name="James T.Y."/>
            <person name="O'Malley M.A."/>
            <person name="Stajich J.E."/>
            <person name="Spatafora J.W."/>
            <person name="Visel A."/>
            <person name="Grigoriev I.V."/>
        </authorList>
    </citation>
    <scope>NUCLEOTIDE SEQUENCE [LARGE SCALE GENOMIC DNA]</scope>
    <source>
        <strain evidence="1 2">ATCC 12442</strain>
    </source>
</reference>
<dbReference type="OrthoDB" id="5560607at2759"/>
<dbReference type="RefSeq" id="XP_040740113.1">
    <property type="nucleotide sequence ID" value="XM_040892058.1"/>
</dbReference>
<organism evidence="1 2">
    <name type="scientific">Linderina pennispora</name>
    <dbReference type="NCBI Taxonomy" id="61395"/>
    <lineage>
        <taxon>Eukaryota</taxon>
        <taxon>Fungi</taxon>
        <taxon>Fungi incertae sedis</taxon>
        <taxon>Zoopagomycota</taxon>
        <taxon>Kickxellomycotina</taxon>
        <taxon>Kickxellomycetes</taxon>
        <taxon>Kickxellales</taxon>
        <taxon>Kickxellaceae</taxon>
        <taxon>Linderina</taxon>
    </lineage>
</organism>
<dbReference type="GeneID" id="63808706"/>
<evidence type="ECO:0000313" key="2">
    <source>
        <dbReference type="Proteomes" id="UP000193922"/>
    </source>
</evidence>
<keyword evidence="2" id="KW-1185">Reference proteome</keyword>
<comment type="caution">
    <text evidence="1">The sequence shown here is derived from an EMBL/GenBank/DDBJ whole genome shotgun (WGS) entry which is preliminary data.</text>
</comment>
<dbReference type="AlphaFoldDB" id="A0A1Y1VXQ8"/>